<organism evidence="3 4">
    <name type="scientific">Dyella kyungheensis</name>
    <dbReference type="NCBI Taxonomy" id="1242174"/>
    <lineage>
        <taxon>Bacteria</taxon>
        <taxon>Pseudomonadati</taxon>
        <taxon>Pseudomonadota</taxon>
        <taxon>Gammaproteobacteria</taxon>
        <taxon>Lysobacterales</taxon>
        <taxon>Rhodanobacteraceae</taxon>
        <taxon>Dyella</taxon>
    </lineage>
</organism>
<dbReference type="PANTHER" id="PTHR39176:SF1">
    <property type="entry name" value="PERIPLASMIC PROTEIN"/>
    <property type="match status" value="1"/>
</dbReference>
<name>A0ABS2JVK0_9GAMM</name>
<evidence type="ECO:0000313" key="4">
    <source>
        <dbReference type="Proteomes" id="UP001430065"/>
    </source>
</evidence>
<comment type="caution">
    <text evidence="3">The sequence shown here is derived from an EMBL/GenBank/DDBJ whole genome shotgun (WGS) entry which is preliminary data.</text>
</comment>
<sequence length="134" mass="15211">MLKLLVSLLALLPAACLAMDCDKAMTTPDINECAYKDYQKADLALNEMYKRVLDAFKSSQDEANGYSTRADLVEAQRAWVKFRDANCNAVYDRWQQGTIRGLMRNACLKELTEQRTKQLDQQFLRSPDAPDNGP</sequence>
<dbReference type="RefSeq" id="WP_204637521.1">
    <property type="nucleotide sequence ID" value="NZ_JADIKC010000009.1"/>
</dbReference>
<keyword evidence="4" id="KW-1185">Reference proteome</keyword>
<feature type="signal peptide" evidence="1">
    <location>
        <begin position="1"/>
        <end position="18"/>
    </location>
</feature>
<gene>
    <name evidence="3" type="ORF">ISP20_18010</name>
</gene>
<keyword evidence="1" id="KW-0732">Signal</keyword>
<reference evidence="3 4" key="1">
    <citation type="submission" date="2020-10" db="EMBL/GenBank/DDBJ databases">
        <title>Phylogeny of dyella-like bacteria.</title>
        <authorList>
            <person name="Fu J."/>
        </authorList>
    </citation>
    <scope>NUCLEOTIDE SEQUENCE [LARGE SCALE GENOMIC DNA]</scope>
    <source>
        <strain evidence="3 4">THG-B117</strain>
    </source>
</reference>
<evidence type="ECO:0000259" key="2">
    <source>
        <dbReference type="Pfam" id="PF07007"/>
    </source>
</evidence>
<evidence type="ECO:0000256" key="1">
    <source>
        <dbReference type="SAM" id="SignalP"/>
    </source>
</evidence>
<dbReference type="PANTHER" id="PTHR39176">
    <property type="entry name" value="PERIPLASMIC PROTEIN-RELATED"/>
    <property type="match status" value="1"/>
</dbReference>
<proteinExistence type="predicted"/>
<evidence type="ECO:0000313" key="3">
    <source>
        <dbReference type="EMBL" id="MBM7123067.1"/>
    </source>
</evidence>
<feature type="chain" id="PRO_5045520151" evidence="1">
    <location>
        <begin position="19"/>
        <end position="134"/>
    </location>
</feature>
<dbReference type="Pfam" id="PF07007">
    <property type="entry name" value="LprI"/>
    <property type="match status" value="1"/>
</dbReference>
<dbReference type="Proteomes" id="UP001430065">
    <property type="component" value="Unassembled WGS sequence"/>
</dbReference>
<dbReference type="EMBL" id="JADIKC010000009">
    <property type="protein sequence ID" value="MBM7123067.1"/>
    <property type="molecule type" value="Genomic_DNA"/>
</dbReference>
<dbReference type="InterPro" id="IPR009739">
    <property type="entry name" value="LprI-like_N"/>
</dbReference>
<dbReference type="Gene3D" id="1.20.1270.180">
    <property type="match status" value="1"/>
</dbReference>
<accession>A0ABS2JVK0</accession>
<feature type="domain" description="Lysozyme inhibitor LprI-like N-terminal" evidence="2">
    <location>
        <begin position="21"/>
        <end position="119"/>
    </location>
</feature>
<protein>
    <submittedName>
        <fullName evidence="3">DUF1311 domain-containing protein</fullName>
    </submittedName>
</protein>